<comment type="caution">
    <text evidence="8">The sequence shown here is derived from an EMBL/GenBank/DDBJ whole genome shotgun (WGS) entry which is preliminary data.</text>
</comment>
<gene>
    <name evidence="8" type="ORF">HD556DRAFT_1500116</name>
</gene>
<comment type="subcellular location">
    <subcellularLocation>
        <location evidence="1">Membrane</location>
        <topology evidence="1">Multi-pass membrane protein</topology>
    </subcellularLocation>
</comment>
<feature type="region of interest" description="Disordered" evidence="5">
    <location>
        <begin position="452"/>
        <end position="471"/>
    </location>
</feature>
<dbReference type="PROSITE" id="PS51380">
    <property type="entry name" value="EXS"/>
    <property type="match status" value="1"/>
</dbReference>
<feature type="transmembrane region" description="Helical" evidence="6">
    <location>
        <begin position="278"/>
        <end position="296"/>
    </location>
</feature>
<dbReference type="Proteomes" id="UP000719766">
    <property type="component" value="Unassembled WGS sequence"/>
</dbReference>
<dbReference type="PANTHER" id="PTHR10783:SF46">
    <property type="entry name" value="PROTEIN ERD1 HOMOLOG 2"/>
    <property type="match status" value="1"/>
</dbReference>
<dbReference type="InterPro" id="IPR004342">
    <property type="entry name" value="EXS_C"/>
</dbReference>
<feature type="transmembrane region" description="Helical" evidence="6">
    <location>
        <begin position="111"/>
        <end position="131"/>
    </location>
</feature>
<evidence type="ECO:0000256" key="3">
    <source>
        <dbReference type="ARBA" id="ARBA00022989"/>
    </source>
</evidence>
<feature type="transmembrane region" description="Helical" evidence="6">
    <location>
        <begin position="77"/>
        <end position="99"/>
    </location>
</feature>
<evidence type="ECO:0000313" key="8">
    <source>
        <dbReference type="EMBL" id="KAG1788008.1"/>
    </source>
</evidence>
<reference evidence="8" key="1">
    <citation type="journal article" date="2020" name="New Phytol.">
        <title>Comparative genomics reveals dynamic genome evolution in host specialist ectomycorrhizal fungi.</title>
        <authorList>
            <person name="Lofgren L.A."/>
            <person name="Nguyen N.H."/>
            <person name="Vilgalys R."/>
            <person name="Ruytinx J."/>
            <person name="Liao H.L."/>
            <person name="Branco S."/>
            <person name="Kuo A."/>
            <person name="LaButti K."/>
            <person name="Lipzen A."/>
            <person name="Andreopoulos W."/>
            <person name="Pangilinan J."/>
            <person name="Riley R."/>
            <person name="Hundley H."/>
            <person name="Na H."/>
            <person name="Barry K."/>
            <person name="Grigoriev I.V."/>
            <person name="Stajich J.E."/>
            <person name="Kennedy P.G."/>
        </authorList>
    </citation>
    <scope>NUCLEOTIDE SEQUENCE</scope>
    <source>
        <strain evidence="8">S12</strain>
    </source>
</reference>
<accession>A0A9P7AGT9</accession>
<evidence type="ECO:0000256" key="4">
    <source>
        <dbReference type="ARBA" id="ARBA00023136"/>
    </source>
</evidence>
<evidence type="ECO:0000256" key="1">
    <source>
        <dbReference type="ARBA" id="ARBA00004141"/>
    </source>
</evidence>
<dbReference type="GO" id="GO:0016020">
    <property type="term" value="C:membrane"/>
    <property type="evidence" value="ECO:0007669"/>
    <property type="project" value="UniProtKB-SubCell"/>
</dbReference>
<name>A0A9P7AGT9_9AGAM</name>
<keyword evidence="2 6" id="KW-0812">Transmembrane</keyword>
<feature type="domain" description="EXS" evidence="7">
    <location>
        <begin position="194"/>
        <end position="456"/>
    </location>
</feature>
<dbReference type="GO" id="GO:0005737">
    <property type="term" value="C:cytoplasm"/>
    <property type="evidence" value="ECO:0007669"/>
    <property type="project" value="TreeGrafter"/>
</dbReference>
<dbReference type="GeneID" id="64602703"/>
<keyword evidence="3 6" id="KW-1133">Transmembrane helix</keyword>
<dbReference type="Pfam" id="PF03124">
    <property type="entry name" value="EXS"/>
    <property type="match status" value="1"/>
</dbReference>
<proteinExistence type="predicted"/>
<feature type="transmembrane region" description="Helical" evidence="6">
    <location>
        <begin position="365"/>
        <end position="383"/>
    </location>
</feature>
<dbReference type="RefSeq" id="XP_041155294.1">
    <property type="nucleotide sequence ID" value="XM_041308939.1"/>
</dbReference>
<organism evidence="8 9">
    <name type="scientific">Suillus plorans</name>
    <dbReference type="NCBI Taxonomy" id="116603"/>
    <lineage>
        <taxon>Eukaryota</taxon>
        <taxon>Fungi</taxon>
        <taxon>Dikarya</taxon>
        <taxon>Basidiomycota</taxon>
        <taxon>Agaricomycotina</taxon>
        <taxon>Agaricomycetes</taxon>
        <taxon>Agaricomycetidae</taxon>
        <taxon>Boletales</taxon>
        <taxon>Suillineae</taxon>
        <taxon>Suillaceae</taxon>
        <taxon>Suillus</taxon>
    </lineage>
</organism>
<dbReference type="EMBL" id="JABBWE010000072">
    <property type="protein sequence ID" value="KAG1788008.1"/>
    <property type="molecule type" value="Genomic_DNA"/>
</dbReference>
<dbReference type="OrthoDB" id="2159384at2759"/>
<sequence length="471" mass="53002">MDLGDAIPLSTSFPLPFRVLFLIGLGILGWATNLHGLHLLGIDAGSALELSSGRTFLPTNSSSSRVSSSPRLSYMPVYRLFAGYATWCFAGWSIFRLATHSNTMLVDTFKYIPALSSLGVLTTLICPFELCQKRERDMFLQSAARCLFSSMDSPVYFSDVVFADVFTSFAKVLGDVWLSLCMLLPGGSLVSPPHLDGLSQWILPTFMSLPYIIRFRQCLIEYQSPTNTSKRPLFNALKYASSFPVIFLSAAQRIVVLELAEVKGELVTREPWHGEHPLFRLWLLAAAVNSLYSFWWDLTNDWGLNLLRSRSAESRRPLVLPSLHSKTSSIAGSSDAHIVTQPSGHQVLGGAIHRHQSYPYGLRPVLLYPLLVYPLVMFFNLVLRMTWSIKLSSHLHSQSEGSVLMLWLEVAEVFRRWMWVFLRVEWEVAKSAQHKSQIMSIRTASEEVELMPSNRSDPMDDDYVLASEHSG</sequence>
<dbReference type="PANTHER" id="PTHR10783">
    <property type="entry name" value="XENOTROPIC AND POLYTROPIC RETROVIRUS RECEPTOR 1-RELATED"/>
    <property type="match status" value="1"/>
</dbReference>
<evidence type="ECO:0000256" key="5">
    <source>
        <dbReference type="SAM" id="MobiDB-lite"/>
    </source>
</evidence>
<feature type="transmembrane region" description="Helical" evidence="6">
    <location>
        <begin position="20"/>
        <end position="42"/>
    </location>
</feature>
<keyword evidence="4 6" id="KW-0472">Membrane</keyword>
<evidence type="ECO:0000313" key="9">
    <source>
        <dbReference type="Proteomes" id="UP000719766"/>
    </source>
</evidence>
<dbReference type="AlphaFoldDB" id="A0A9P7AGT9"/>
<protein>
    <submittedName>
        <fullName evidence="8">EXS family-domain-containing protein</fullName>
    </submittedName>
</protein>
<keyword evidence="9" id="KW-1185">Reference proteome</keyword>
<evidence type="ECO:0000256" key="2">
    <source>
        <dbReference type="ARBA" id="ARBA00022692"/>
    </source>
</evidence>
<evidence type="ECO:0000256" key="6">
    <source>
        <dbReference type="SAM" id="Phobius"/>
    </source>
</evidence>
<evidence type="ECO:0000259" key="7">
    <source>
        <dbReference type="PROSITE" id="PS51380"/>
    </source>
</evidence>